<protein>
    <submittedName>
        <fullName evidence="9">Cytochrome P450</fullName>
    </submittedName>
</protein>
<evidence type="ECO:0000256" key="4">
    <source>
        <dbReference type="ARBA" id="ARBA00023002"/>
    </source>
</evidence>
<evidence type="ECO:0000256" key="1">
    <source>
        <dbReference type="ARBA" id="ARBA00010617"/>
    </source>
</evidence>
<evidence type="ECO:0000256" key="5">
    <source>
        <dbReference type="ARBA" id="ARBA00023004"/>
    </source>
</evidence>
<dbReference type="GO" id="GO:0005506">
    <property type="term" value="F:iron ion binding"/>
    <property type="evidence" value="ECO:0007669"/>
    <property type="project" value="InterPro"/>
</dbReference>
<dbReference type="RefSeq" id="WP_199789434.1">
    <property type="nucleotide sequence ID" value="NZ_CP012673.1"/>
</dbReference>
<feature type="region of interest" description="Disordered" evidence="8">
    <location>
        <begin position="1"/>
        <end position="34"/>
    </location>
</feature>
<dbReference type="GO" id="GO:0020037">
    <property type="term" value="F:heme binding"/>
    <property type="evidence" value="ECO:0007669"/>
    <property type="project" value="InterPro"/>
</dbReference>
<dbReference type="InterPro" id="IPR036396">
    <property type="entry name" value="Cyt_P450_sf"/>
</dbReference>
<gene>
    <name evidence="9" type="ORF">SOCE26_079530</name>
</gene>
<dbReference type="Proteomes" id="UP000238348">
    <property type="component" value="Chromosome"/>
</dbReference>
<dbReference type="InterPro" id="IPR002397">
    <property type="entry name" value="Cyt_P450_B"/>
</dbReference>
<keyword evidence="5 7" id="KW-0408">Iron</keyword>
<evidence type="ECO:0000256" key="7">
    <source>
        <dbReference type="RuleBase" id="RU000461"/>
    </source>
</evidence>
<organism evidence="9 10">
    <name type="scientific">Sorangium cellulosum</name>
    <name type="common">Polyangium cellulosum</name>
    <dbReference type="NCBI Taxonomy" id="56"/>
    <lineage>
        <taxon>Bacteria</taxon>
        <taxon>Pseudomonadati</taxon>
        <taxon>Myxococcota</taxon>
        <taxon>Polyangia</taxon>
        <taxon>Polyangiales</taxon>
        <taxon>Polyangiaceae</taxon>
        <taxon>Sorangium</taxon>
    </lineage>
</organism>
<evidence type="ECO:0000313" key="9">
    <source>
        <dbReference type="EMBL" id="AUX46447.1"/>
    </source>
</evidence>
<evidence type="ECO:0000256" key="3">
    <source>
        <dbReference type="ARBA" id="ARBA00022723"/>
    </source>
</evidence>
<dbReference type="Pfam" id="PF00067">
    <property type="entry name" value="p450"/>
    <property type="match status" value="2"/>
</dbReference>
<dbReference type="AlphaFoldDB" id="A0A2L0F4J4"/>
<dbReference type="Gene3D" id="1.10.630.10">
    <property type="entry name" value="Cytochrome P450"/>
    <property type="match status" value="1"/>
</dbReference>
<dbReference type="GO" id="GO:0004497">
    <property type="term" value="F:monooxygenase activity"/>
    <property type="evidence" value="ECO:0007669"/>
    <property type="project" value="UniProtKB-KW"/>
</dbReference>
<reference evidence="9 10" key="1">
    <citation type="submission" date="2015-09" db="EMBL/GenBank/DDBJ databases">
        <title>Sorangium comparison.</title>
        <authorList>
            <person name="Zaburannyi N."/>
            <person name="Bunk B."/>
            <person name="Overmann J."/>
            <person name="Mueller R."/>
        </authorList>
    </citation>
    <scope>NUCLEOTIDE SEQUENCE [LARGE SCALE GENOMIC DNA]</scope>
    <source>
        <strain evidence="9 10">So ce26</strain>
    </source>
</reference>
<keyword evidence="2 7" id="KW-0349">Heme</keyword>
<dbReference type="PANTHER" id="PTHR46696:SF1">
    <property type="entry name" value="CYTOCHROME P450 YJIB-RELATED"/>
    <property type="match status" value="1"/>
</dbReference>
<keyword evidence="3 7" id="KW-0479">Metal-binding</keyword>
<feature type="compositionally biased region" description="Polar residues" evidence="8">
    <location>
        <begin position="1"/>
        <end position="12"/>
    </location>
</feature>
<dbReference type="InterPro" id="IPR017972">
    <property type="entry name" value="Cyt_P450_CS"/>
</dbReference>
<evidence type="ECO:0000256" key="6">
    <source>
        <dbReference type="ARBA" id="ARBA00023033"/>
    </source>
</evidence>
<name>A0A2L0F4J4_SORCE</name>
<keyword evidence="6 7" id="KW-0503">Monooxygenase</keyword>
<keyword evidence="4 7" id="KW-0560">Oxidoreductase</keyword>
<dbReference type="InterPro" id="IPR001128">
    <property type="entry name" value="Cyt_P450"/>
</dbReference>
<dbReference type="PROSITE" id="PS00086">
    <property type="entry name" value="CYTOCHROME_P450"/>
    <property type="match status" value="1"/>
</dbReference>
<proteinExistence type="inferred from homology"/>
<dbReference type="CDD" id="cd11029">
    <property type="entry name" value="CYP107-like"/>
    <property type="match status" value="1"/>
</dbReference>
<dbReference type="EMBL" id="CP012673">
    <property type="protein sequence ID" value="AUX46447.1"/>
    <property type="molecule type" value="Genomic_DNA"/>
</dbReference>
<evidence type="ECO:0000313" key="10">
    <source>
        <dbReference type="Proteomes" id="UP000238348"/>
    </source>
</evidence>
<dbReference type="PRINTS" id="PR00359">
    <property type="entry name" value="BP450"/>
</dbReference>
<comment type="similarity">
    <text evidence="1 7">Belongs to the cytochrome P450 family.</text>
</comment>
<accession>A0A2L0F4J4</accession>
<dbReference type="PANTHER" id="PTHR46696">
    <property type="entry name" value="P450, PUTATIVE (EUROFUNG)-RELATED"/>
    <property type="match status" value="1"/>
</dbReference>
<evidence type="ECO:0000256" key="2">
    <source>
        <dbReference type="ARBA" id="ARBA00022617"/>
    </source>
</evidence>
<sequence length="456" mass="50824">MTMQESNATQETPAHPRSERGGAVTAAEAPQPDVAKIHLDPHVSYDAYAELRAKAPVARVSFCVEGKEGEVAPEFRAFMARDHLFVTRYEQVISALLDSRFSADPRSAMTPEQQKKLPPLPEELRPIERSILSADPPDHGRLRKLVQPSFSARAMEALRPRVQQITDELLDDAARAAAERGEAAPDRAMELVKAFAYPLPVTVICDMLGIPREDREQVRGWTENLLKVNRRGRELEEEARAGMRQFTAYLRDLFAEKRRRPTDDMISQLIRAEEDGDKLDEDEVLSMVLILFLAGHVTTVNLIGNGVFGLLTHPDQLAKLKADPGLVKGMVEETLRCWGPVDFISRRIAKEDLELGGTAIPRGEPIMVGLASANRDPERFANPEVFDISRPDADRHIAFGKGIHLCVGAPLARMEGQIAFETLFRRFPDLRLAVPAGEVRWGESVLRGLARLPVLF</sequence>
<dbReference type="FunFam" id="1.10.630.10:FF:000018">
    <property type="entry name" value="Cytochrome P450 monooxygenase"/>
    <property type="match status" value="1"/>
</dbReference>
<dbReference type="GO" id="GO:0016705">
    <property type="term" value="F:oxidoreductase activity, acting on paired donors, with incorporation or reduction of molecular oxygen"/>
    <property type="evidence" value="ECO:0007669"/>
    <property type="project" value="InterPro"/>
</dbReference>
<dbReference type="SUPFAM" id="SSF48264">
    <property type="entry name" value="Cytochrome P450"/>
    <property type="match status" value="1"/>
</dbReference>
<evidence type="ECO:0000256" key="8">
    <source>
        <dbReference type="SAM" id="MobiDB-lite"/>
    </source>
</evidence>